<dbReference type="RefSeq" id="WP_074492111.1">
    <property type="nucleotide sequence ID" value="NZ_FPAM01000007.1"/>
</dbReference>
<organism evidence="1 2">
    <name type="scientific">Mucilaginibacter polytrichastri</name>
    <dbReference type="NCBI Taxonomy" id="1302689"/>
    <lineage>
        <taxon>Bacteria</taxon>
        <taxon>Pseudomonadati</taxon>
        <taxon>Bacteroidota</taxon>
        <taxon>Sphingobacteriia</taxon>
        <taxon>Sphingobacteriales</taxon>
        <taxon>Sphingobacteriaceae</taxon>
        <taxon>Mucilaginibacter</taxon>
    </lineage>
</organism>
<evidence type="ECO:0000313" key="2">
    <source>
        <dbReference type="Proteomes" id="UP000186720"/>
    </source>
</evidence>
<dbReference type="OrthoDB" id="9898923at2"/>
<dbReference type="Proteomes" id="UP000186720">
    <property type="component" value="Unassembled WGS sequence"/>
</dbReference>
<evidence type="ECO:0000313" key="1">
    <source>
        <dbReference type="EMBL" id="OKS89241.1"/>
    </source>
</evidence>
<comment type="caution">
    <text evidence="1">The sequence shown here is derived from an EMBL/GenBank/DDBJ whole genome shotgun (WGS) entry which is preliminary data.</text>
</comment>
<keyword evidence="2" id="KW-1185">Reference proteome</keyword>
<proteinExistence type="predicted"/>
<dbReference type="STRING" id="1302689.RG47T_4724"/>
<accession>A0A1Q6A5F3</accession>
<sequence length="137" mass="15548">MNKVFMRLHGANAKSTKGGSSIVLTAKQFLGKEGDKPYSNPDEFVKFAERLREPEIEQLDGVFECMQNGDRTIGSIVTRLDKADRPYTFVNFLKSNATVGFKYILEGNMKQFLKDYMDGQFKVGFTLDQLVEEAMND</sequence>
<dbReference type="EMBL" id="MPPL01000001">
    <property type="protein sequence ID" value="OKS89241.1"/>
    <property type="molecule type" value="Genomic_DNA"/>
</dbReference>
<reference evidence="1 2" key="1">
    <citation type="submission" date="2016-11" db="EMBL/GenBank/DDBJ databases">
        <title>Whole Genome Sequencing of Mucilaginibacter polytrichastri RG4-7(T) isolated from the moss sample.</title>
        <authorList>
            <person name="Li Y."/>
        </authorList>
    </citation>
    <scope>NUCLEOTIDE SEQUENCE [LARGE SCALE GENOMIC DNA]</scope>
    <source>
        <strain evidence="1 2">RG4-7</strain>
    </source>
</reference>
<dbReference type="AlphaFoldDB" id="A0A1Q6A5F3"/>
<name>A0A1Q6A5F3_9SPHI</name>
<protein>
    <submittedName>
        <fullName evidence="1">Uncharacterized protein</fullName>
    </submittedName>
</protein>
<gene>
    <name evidence="1" type="ORF">RG47T_4724</name>
</gene>